<reference evidence="7 8" key="1">
    <citation type="journal article" date="2016" name="Mol. Biol. Evol.">
        <title>Comparative Genomics of Early-Diverging Mushroom-Forming Fungi Provides Insights into the Origins of Lignocellulose Decay Capabilities.</title>
        <authorList>
            <person name="Nagy L.G."/>
            <person name="Riley R."/>
            <person name="Tritt A."/>
            <person name="Adam C."/>
            <person name="Daum C."/>
            <person name="Floudas D."/>
            <person name="Sun H."/>
            <person name="Yadav J.S."/>
            <person name="Pangilinan J."/>
            <person name="Larsson K.H."/>
            <person name="Matsuura K."/>
            <person name="Barry K."/>
            <person name="Labutti K."/>
            <person name="Kuo R."/>
            <person name="Ohm R.A."/>
            <person name="Bhattacharya S.S."/>
            <person name="Shirouzu T."/>
            <person name="Yoshinaga Y."/>
            <person name="Martin F.M."/>
            <person name="Grigoriev I.V."/>
            <person name="Hibbett D.S."/>
        </authorList>
    </citation>
    <scope>NUCLEOTIDE SEQUENCE [LARGE SCALE GENOMIC DNA]</scope>
    <source>
        <strain evidence="7 8">CBS 109695</strain>
    </source>
</reference>
<dbReference type="Gene3D" id="3.40.50.720">
    <property type="entry name" value="NAD(P)-binding Rossmann-like Domain"/>
    <property type="match status" value="1"/>
</dbReference>
<evidence type="ECO:0000256" key="3">
    <source>
        <dbReference type="ARBA" id="ARBA00022833"/>
    </source>
</evidence>
<dbReference type="CDD" id="cd05283">
    <property type="entry name" value="CAD1"/>
    <property type="match status" value="1"/>
</dbReference>
<dbReference type="FunFam" id="3.40.50.720:FF:000022">
    <property type="entry name" value="Cinnamyl alcohol dehydrogenase"/>
    <property type="match status" value="1"/>
</dbReference>
<dbReference type="InterPro" id="IPR047109">
    <property type="entry name" value="CAD-like"/>
</dbReference>
<feature type="domain" description="Enoyl reductase (ER)" evidence="6">
    <location>
        <begin position="10"/>
        <end position="333"/>
    </location>
</feature>
<dbReference type="PROSITE" id="PS00065">
    <property type="entry name" value="D_2_HYDROXYACID_DH_1"/>
    <property type="match status" value="1"/>
</dbReference>
<accession>A0A166LA26</accession>
<evidence type="ECO:0000256" key="1">
    <source>
        <dbReference type="ARBA" id="ARBA00001947"/>
    </source>
</evidence>
<dbReference type="GO" id="GO:0016616">
    <property type="term" value="F:oxidoreductase activity, acting on the CH-OH group of donors, NAD or NADP as acceptor"/>
    <property type="evidence" value="ECO:0007669"/>
    <property type="project" value="InterPro"/>
</dbReference>
<protein>
    <submittedName>
        <fullName evidence="7">GroES-like protein</fullName>
    </submittedName>
</protein>
<dbReference type="AlphaFoldDB" id="A0A166LA26"/>
<dbReference type="InterPro" id="IPR029752">
    <property type="entry name" value="D-isomer_DH_CS1"/>
</dbReference>
<evidence type="ECO:0000256" key="5">
    <source>
        <dbReference type="RuleBase" id="RU361277"/>
    </source>
</evidence>
<dbReference type="PANTHER" id="PTHR42683">
    <property type="entry name" value="ALDEHYDE REDUCTASE"/>
    <property type="match status" value="1"/>
</dbReference>
<dbReference type="InterPro" id="IPR011032">
    <property type="entry name" value="GroES-like_sf"/>
</dbReference>
<dbReference type="SUPFAM" id="SSF50129">
    <property type="entry name" value="GroES-like"/>
    <property type="match status" value="1"/>
</dbReference>
<dbReference type="InterPro" id="IPR002328">
    <property type="entry name" value="ADH_Zn_CS"/>
</dbReference>
<dbReference type="PROSITE" id="PS00059">
    <property type="entry name" value="ADH_ZINC"/>
    <property type="match status" value="1"/>
</dbReference>
<proteinExistence type="inferred from homology"/>
<dbReference type="Proteomes" id="UP000076532">
    <property type="component" value="Unassembled WGS sequence"/>
</dbReference>
<dbReference type="STRING" id="436010.A0A166LA26"/>
<sequence>MPHTFKVFRGSPSGAIVESETTRPDLSAGQVLLRITHSGLCGTDAHMREKDMALGHEGVGVVVEVGAGVQSFKVGDRAGWGFEHDSCMHCEQCLSGRETFCPERQMYGVYDLDQGSLATHAIWNASYLFAIPDSLSSEDAAPLMCAGATVFSALHTHGVESGQRVGVVGIGGLGHLCILFAAKMGCEVVVFSGTHSKEAEARKLGAREFVAAKDIDAKAGQKFDIKPVNHLLVTTSAQPDWALYLHAMAPGGTIYPLGVSGGDLVIPYMPIIRKGLRIQGCLVAARNVHNKMLEFAAFHGIRPMIETFALDKAGVEEAFARLDKGSLKYKAVLVAKDEKDGKE</sequence>
<evidence type="ECO:0000313" key="7">
    <source>
        <dbReference type="EMBL" id="KZP22734.1"/>
    </source>
</evidence>
<dbReference type="InterPro" id="IPR036291">
    <property type="entry name" value="NAD(P)-bd_dom_sf"/>
</dbReference>
<evidence type="ECO:0000313" key="8">
    <source>
        <dbReference type="Proteomes" id="UP000076532"/>
    </source>
</evidence>
<keyword evidence="4" id="KW-0560">Oxidoreductase</keyword>
<dbReference type="Gene3D" id="3.90.180.10">
    <property type="entry name" value="Medium-chain alcohol dehydrogenases, catalytic domain"/>
    <property type="match status" value="1"/>
</dbReference>
<dbReference type="GO" id="GO:0008270">
    <property type="term" value="F:zinc ion binding"/>
    <property type="evidence" value="ECO:0007669"/>
    <property type="project" value="InterPro"/>
</dbReference>
<evidence type="ECO:0000259" key="6">
    <source>
        <dbReference type="SMART" id="SM00829"/>
    </source>
</evidence>
<dbReference type="InterPro" id="IPR013154">
    <property type="entry name" value="ADH-like_N"/>
</dbReference>
<evidence type="ECO:0000256" key="4">
    <source>
        <dbReference type="ARBA" id="ARBA00023002"/>
    </source>
</evidence>
<dbReference type="EMBL" id="KV417537">
    <property type="protein sequence ID" value="KZP22734.1"/>
    <property type="molecule type" value="Genomic_DNA"/>
</dbReference>
<dbReference type="SUPFAM" id="SSF51735">
    <property type="entry name" value="NAD(P)-binding Rossmann-fold domains"/>
    <property type="match status" value="1"/>
</dbReference>
<comment type="cofactor">
    <cofactor evidence="1 5">
        <name>Zn(2+)</name>
        <dbReference type="ChEBI" id="CHEBI:29105"/>
    </cofactor>
</comment>
<keyword evidence="3 5" id="KW-0862">Zinc</keyword>
<dbReference type="InterPro" id="IPR013149">
    <property type="entry name" value="ADH-like_C"/>
</dbReference>
<dbReference type="OrthoDB" id="1879366at2759"/>
<keyword evidence="8" id="KW-1185">Reference proteome</keyword>
<keyword evidence="2 5" id="KW-0479">Metal-binding</keyword>
<comment type="similarity">
    <text evidence="5">Belongs to the zinc-containing alcohol dehydrogenase family.</text>
</comment>
<dbReference type="Pfam" id="PF00107">
    <property type="entry name" value="ADH_zinc_N"/>
    <property type="match status" value="1"/>
</dbReference>
<dbReference type="SMART" id="SM00829">
    <property type="entry name" value="PKS_ER"/>
    <property type="match status" value="1"/>
</dbReference>
<gene>
    <name evidence="7" type="ORF">FIBSPDRAFT_738587</name>
</gene>
<dbReference type="Pfam" id="PF08240">
    <property type="entry name" value="ADH_N"/>
    <property type="match status" value="1"/>
</dbReference>
<name>A0A166LA26_9AGAM</name>
<dbReference type="InterPro" id="IPR020843">
    <property type="entry name" value="ER"/>
</dbReference>
<evidence type="ECO:0000256" key="2">
    <source>
        <dbReference type="ARBA" id="ARBA00022723"/>
    </source>
</evidence>
<organism evidence="7 8">
    <name type="scientific">Athelia psychrophila</name>
    <dbReference type="NCBI Taxonomy" id="1759441"/>
    <lineage>
        <taxon>Eukaryota</taxon>
        <taxon>Fungi</taxon>
        <taxon>Dikarya</taxon>
        <taxon>Basidiomycota</taxon>
        <taxon>Agaricomycotina</taxon>
        <taxon>Agaricomycetes</taxon>
        <taxon>Agaricomycetidae</taxon>
        <taxon>Atheliales</taxon>
        <taxon>Atheliaceae</taxon>
        <taxon>Athelia</taxon>
    </lineage>
</organism>